<feature type="compositionally biased region" description="Low complexity" evidence="1">
    <location>
        <begin position="196"/>
        <end position="211"/>
    </location>
</feature>
<dbReference type="AlphaFoldDB" id="K0T957"/>
<feature type="region of interest" description="Disordered" evidence="1">
    <location>
        <begin position="247"/>
        <end position="271"/>
    </location>
</feature>
<feature type="region of interest" description="Disordered" evidence="1">
    <location>
        <begin position="82"/>
        <end position="101"/>
    </location>
</feature>
<sequence>LGAHEYLVLGPLEDAHGYRVEAVHARLDGRLVHQVVEVGAAEARRAPREYSQVDVGRDLRLRRVHLEYLLAAAHVGQGHGDVLVEPARPRGRRKKRSAGHVRSVRRKLAQIHARGSNPPQGHGDVLVGAVQTTYLTSTTYLQLILDVAHAHRLDAAAACRADAVDSVALGRLRDQTGIISIGSTQLLARGNLLLRPGRTTARPTGPPTDTGKVATANVPTGRRRRVTEVRPQGLMWIDATSKKRAMLRPAKPNDGSATRRRQVTEVRADVTSRKRATLGLDVGGGEKKTGPSWPRRCSRRWRRGLARNGLSLDGRVSVGKPFVERGAQAARVLAHNPTREPTHHGDVEQIGARPWQGTADFEAAGAD</sequence>
<feature type="non-terminal residue" evidence="2">
    <location>
        <position position="1"/>
    </location>
</feature>
<evidence type="ECO:0000256" key="1">
    <source>
        <dbReference type="SAM" id="MobiDB-lite"/>
    </source>
</evidence>
<dbReference type="EMBL" id="AGNL01009273">
    <property type="protein sequence ID" value="EJK69971.1"/>
    <property type="molecule type" value="Genomic_DNA"/>
</dbReference>
<gene>
    <name evidence="2" type="ORF">THAOC_08716</name>
</gene>
<evidence type="ECO:0000313" key="2">
    <source>
        <dbReference type="EMBL" id="EJK69971.1"/>
    </source>
</evidence>
<reference evidence="2 3" key="1">
    <citation type="journal article" date="2012" name="Genome Biol.">
        <title>Genome and low-iron response of an oceanic diatom adapted to chronic iron limitation.</title>
        <authorList>
            <person name="Lommer M."/>
            <person name="Specht M."/>
            <person name="Roy A.S."/>
            <person name="Kraemer L."/>
            <person name="Andreson R."/>
            <person name="Gutowska M.A."/>
            <person name="Wolf J."/>
            <person name="Bergner S.V."/>
            <person name="Schilhabel M.B."/>
            <person name="Klostermeier U.C."/>
            <person name="Beiko R.G."/>
            <person name="Rosenstiel P."/>
            <person name="Hippler M."/>
            <person name="Laroche J."/>
        </authorList>
    </citation>
    <scope>NUCLEOTIDE SEQUENCE [LARGE SCALE GENOMIC DNA]</scope>
    <source>
        <strain evidence="2 3">CCMP1005</strain>
    </source>
</reference>
<feature type="region of interest" description="Disordered" evidence="1">
    <location>
        <begin position="196"/>
        <end position="215"/>
    </location>
</feature>
<comment type="caution">
    <text evidence="2">The sequence shown here is derived from an EMBL/GenBank/DDBJ whole genome shotgun (WGS) entry which is preliminary data.</text>
</comment>
<feature type="compositionally biased region" description="Basic and acidic residues" evidence="1">
    <location>
        <begin position="262"/>
        <end position="271"/>
    </location>
</feature>
<evidence type="ECO:0000313" key="3">
    <source>
        <dbReference type="Proteomes" id="UP000266841"/>
    </source>
</evidence>
<organism evidence="2 3">
    <name type="scientific">Thalassiosira oceanica</name>
    <name type="common">Marine diatom</name>
    <dbReference type="NCBI Taxonomy" id="159749"/>
    <lineage>
        <taxon>Eukaryota</taxon>
        <taxon>Sar</taxon>
        <taxon>Stramenopiles</taxon>
        <taxon>Ochrophyta</taxon>
        <taxon>Bacillariophyta</taxon>
        <taxon>Coscinodiscophyceae</taxon>
        <taxon>Thalassiosirophycidae</taxon>
        <taxon>Thalassiosirales</taxon>
        <taxon>Thalassiosiraceae</taxon>
        <taxon>Thalassiosira</taxon>
    </lineage>
</organism>
<dbReference type="Proteomes" id="UP000266841">
    <property type="component" value="Unassembled WGS sequence"/>
</dbReference>
<keyword evidence="3" id="KW-1185">Reference proteome</keyword>
<name>K0T957_THAOC</name>
<accession>K0T957</accession>
<protein>
    <submittedName>
        <fullName evidence="2">Uncharacterized protein</fullName>
    </submittedName>
</protein>
<feature type="compositionally biased region" description="Basic and acidic residues" evidence="1">
    <location>
        <begin position="337"/>
        <end position="347"/>
    </location>
</feature>
<feature type="compositionally biased region" description="Basic residues" evidence="1">
    <location>
        <begin position="89"/>
        <end position="101"/>
    </location>
</feature>
<feature type="region of interest" description="Disordered" evidence="1">
    <location>
        <begin position="334"/>
        <end position="367"/>
    </location>
</feature>
<proteinExistence type="predicted"/>